<dbReference type="Pfam" id="PF00400">
    <property type="entry name" value="WD40"/>
    <property type="match status" value="2"/>
</dbReference>
<dbReference type="InterPro" id="IPR042508">
    <property type="entry name" value="FBXW5"/>
</dbReference>
<dbReference type="InterPro" id="IPR015943">
    <property type="entry name" value="WD40/YVTN_repeat-like_dom_sf"/>
</dbReference>
<name>A0A9D4KCA6_DREPO</name>
<dbReference type="InterPro" id="IPR036047">
    <property type="entry name" value="F-box-like_dom_sf"/>
</dbReference>
<dbReference type="Gene3D" id="2.130.10.10">
    <property type="entry name" value="YVTN repeat-like/Quinoprotein amine dehydrogenase"/>
    <property type="match status" value="2"/>
</dbReference>
<dbReference type="PANTHER" id="PTHR20995">
    <property type="entry name" value="F-BOX/WD REPEAT-CONTAINING PROTEIN 5"/>
    <property type="match status" value="1"/>
</dbReference>
<dbReference type="PROSITE" id="PS50181">
    <property type="entry name" value="FBOX"/>
    <property type="match status" value="1"/>
</dbReference>
<dbReference type="PROSITE" id="PS50294">
    <property type="entry name" value="WD_REPEATS_REGION"/>
    <property type="match status" value="1"/>
</dbReference>
<accession>A0A9D4KCA6</accession>
<dbReference type="GO" id="GO:0080008">
    <property type="term" value="C:Cul4-RING E3 ubiquitin ligase complex"/>
    <property type="evidence" value="ECO:0007669"/>
    <property type="project" value="InterPro"/>
</dbReference>
<feature type="domain" description="F-box" evidence="2">
    <location>
        <begin position="30"/>
        <end position="76"/>
    </location>
</feature>
<dbReference type="EMBL" id="JAIWYP010000004">
    <property type="protein sequence ID" value="KAH3836636.1"/>
    <property type="molecule type" value="Genomic_DNA"/>
</dbReference>
<dbReference type="GO" id="GO:0016567">
    <property type="term" value="P:protein ubiquitination"/>
    <property type="evidence" value="ECO:0007669"/>
    <property type="project" value="InterPro"/>
</dbReference>
<dbReference type="InterPro" id="IPR001810">
    <property type="entry name" value="F-box_dom"/>
</dbReference>
<gene>
    <name evidence="3" type="ORF">DPMN_110007</name>
</gene>
<comment type="caution">
    <text evidence="3">The sequence shown here is derived from an EMBL/GenBank/DDBJ whole genome shotgun (WGS) entry which is preliminary data.</text>
</comment>
<evidence type="ECO:0000259" key="2">
    <source>
        <dbReference type="PROSITE" id="PS50181"/>
    </source>
</evidence>
<dbReference type="SMART" id="SM00320">
    <property type="entry name" value="WD40"/>
    <property type="match status" value="3"/>
</dbReference>
<keyword evidence="1" id="KW-0853">WD repeat</keyword>
<dbReference type="InterPro" id="IPR001680">
    <property type="entry name" value="WD40_rpt"/>
</dbReference>
<dbReference type="Pfam" id="PF12937">
    <property type="entry name" value="F-box-like"/>
    <property type="match status" value="1"/>
</dbReference>
<organism evidence="3 4">
    <name type="scientific">Dreissena polymorpha</name>
    <name type="common">Zebra mussel</name>
    <name type="synonym">Mytilus polymorpha</name>
    <dbReference type="NCBI Taxonomy" id="45954"/>
    <lineage>
        <taxon>Eukaryota</taxon>
        <taxon>Metazoa</taxon>
        <taxon>Spiralia</taxon>
        <taxon>Lophotrochozoa</taxon>
        <taxon>Mollusca</taxon>
        <taxon>Bivalvia</taxon>
        <taxon>Autobranchia</taxon>
        <taxon>Heteroconchia</taxon>
        <taxon>Euheterodonta</taxon>
        <taxon>Imparidentia</taxon>
        <taxon>Neoheterodontei</taxon>
        <taxon>Myida</taxon>
        <taxon>Dreissenoidea</taxon>
        <taxon>Dreissenidae</taxon>
        <taxon>Dreissena</taxon>
    </lineage>
</organism>
<dbReference type="SUPFAM" id="SSF50978">
    <property type="entry name" value="WD40 repeat-like"/>
    <property type="match status" value="1"/>
</dbReference>
<protein>
    <recommendedName>
        <fullName evidence="2">F-box domain-containing protein</fullName>
    </recommendedName>
</protein>
<keyword evidence="4" id="KW-1185">Reference proteome</keyword>
<evidence type="ECO:0000256" key="1">
    <source>
        <dbReference type="PROSITE-ProRule" id="PRU00221"/>
    </source>
</evidence>
<proteinExistence type="predicted"/>
<reference evidence="3" key="1">
    <citation type="journal article" date="2019" name="bioRxiv">
        <title>The Genome of the Zebra Mussel, Dreissena polymorpha: A Resource for Invasive Species Research.</title>
        <authorList>
            <person name="McCartney M.A."/>
            <person name="Auch B."/>
            <person name="Kono T."/>
            <person name="Mallez S."/>
            <person name="Zhang Y."/>
            <person name="Obille A."/>
            <person name="Becker A."/>
            <person name="Abrahante J.E."/>
            <person name="Garbe J."/>
            <person name="Badalamenti J.P."/>
            <person name="Herman A."/>
            <person name="Mangelson H."/>
            <person name="Liachko I."/>
            <person name="Sullivan S."/>
            <person name="Sone E.D."/>
            <person name="Koren S."/>
            <person name="Silverstein K.A.T."/>
            <person name="Beckman K.B."/>
            <person name="Gohl D.M."/>
        </authorList>
    </citation>
    <scope>NUCLEOTIDE SEQUENCE</scope>
    <source>
        <strain evidence="3">Duluth1</strain>
        <tissue evidence="3">Whole animal</tissue>
    </source>
</reference>
<dbReference type="InterPro" id="IPR036322">
    <property type="entry name" value="WD40_repeat_dom_sf"/>
</dbReference>
<dbReference type="AlphaFoldDB" id="A0A9D4KCA6"/>
<sequence length="690" mass="78262">MPLLCFQERKSPINVDGAQDIDIEDAGSFNSCWQDIPDSLLLYIFSFLDVEHLGKVGSVCRTWQRIALDETLWRRLFYSILNVSPQPLAPGKSSWREEVKRIQYETPLTLTETLTDHTDEVLHVSFSHDGCVFGTTSKDASLKIWEVGYPTRLKYSKDFRQLLKWDFTQFCAFNQSDTMILVSSVKSSSIMDRRGYMAILSLVHDFQILRVVTMDPSQMFGAWLDDQTFLGGTLEISLDRFATTVQIEAHKVCLTCHQIPDKVTQVEDMTGRPLFTFTSETASLIKFLTVSRVLSKVAHPGQTSRKENENNAMMVDWFEAPDFMNVKGKLKSPTIAERSNSLYTRYKREYEEGEQFFDDDNVVQSKRVCRTCGLENSSVEMSKMVCDTCETKAKIGESQQKMDIDSLTTDDWPFRNLMTDSSISPRSTSTCVNCIHWPEEKMKNLIYVTGEFAVALHQIGFKNIPTCNQTFFGQTGSVNVRSYSGQQDGAGAGYNMVVNYSNNDVHLVQQPPKPDSPDQLMDLSGHVTGLCLTPDQRFLYINCRPWIGEIDRTDPWATPELSHDIEVRVIDLVTLTDLGIQYKGHKGFSPSNMCCFVFLDVCNDFVASGSEDAKGYIWDRHYRTLLGTYEHEPGVVNAVAFNPVQQQYLVTVSDDKTIKIWRSKSEVKRLGIGCMSADNDDPVKQLDDTV</sequence>
<dbReference type="PROSITE" id="PS50082">
    <property type="entry name" value="WD_REPEATS_2"/>
    <property type="match status" value="2"/>
</dbReference>
<dbReference type="PANTHER" id="PTHR20995:SF17">
    <property type="entry name" value="F-BOX_WD REPEAT-CONTAINING PROTEIN 5"/>
    <property type="match status" value="1"/>
</dbReference>
<reference evidence="3" key="2">
    <citation type="submission" date="2020-11" db="EMBL/GenBank/DDBJ databases">
        <authorList>
            <person name="McCartney M.A."/>
            <person name="Auch B."/>
            <person name="Kono T."/>
            <person name="Mallez S."/>
            <person name="Becker A."/>
            <person name="Gohl D.M."/>
            <person name="Silverstein K.A.T."/>
            <person name="Koren S."/>
            <person name="Bechman K.B."/>
            <person name="Herman A."/>
            <person name="Abrahante J.E."/>
            <person name="Garbe J."/>
        </authorList>
    </citation>
    <scope>NUCLEOTIDE SEQUENCE</scope>
    <source>
        <strain evidence="3">Duluth1</strain>
        <tissue evidence="3">Whole animal</tissue>
    </source>
</reference>
<dbReference type="Gene3D" id="1.20.1280.50">
    <property type="match status" value="1"/>
</dbReference>
<evidence type="ECO:0000313" key="4">
    <source>
        <dbReference type="Proteomes" id="UP000828390"/>
    </source>
</evidence>
<feature type="repeat" description="WD" evidence="1">
    <location>
        <begin position="629"/>
        <end position="661"/>
    </location>
</feature>
<evidence type="ECO:0000313" key="3">
    <source>
        <dbReference type="EMBL" id="KAH3836636.1"/>
    </source>
</evidence>
<dbReference type="SMART" id="SM00256">
    <property type="entry name" value="FBOX"/>
    <property type="match status" value="1"/>
</dbReference>
<dbReference type="OrthoDB" id="192402at2759"/>
<dbReference type="GO" id="GO:0019005">
    <property type="term" value="C:SCF ubiquitin ligase complex"/>
    <property type="evidence" value="ECO:0007669"/>
    <property type="project" value="InterPro"/>
</dbReference>
<dbReference type="Proteomes" id="UP000828390">
    <property type="component" value="Unassembled WGS sequence"/>
</dbReference>
<dbReference type="SUPFAM" id="SSF81383">
    <property type="entry name" value="F-box domain"/>
    <property type="match status" value="1"/>
</dbReference>
<feature type="repeat" description="WD" evidence="1">
    <location>
        <begin position="114"/>
        <end position="147"/>
    </location>
</feature>